<sequence length="116" mass="12519">MLVKGVESVFQAPAEGEEDACMECSSSDTCRLPLKCLPLVFHSFLYKSKQDAAFELKTTPTNFNSLNPSASAPSPASVSAKIALFSLSFEHSPSQTPLRLPELATRDSGITPRSRV</sequence>
<accession>A0A553NWN4</accession>
<organism evidence="2 3">
    <name type="scientific">Danionella cerebrum</name>
    <dbReference type="NCBI Taxonomy" id="2873325"/>
    <lineage>
        <taxon>Eukaryota</taxon>
        <taxon>Metazoa</taxon>
        <taxon>Chordata</taxon>
        <taxon>Craniata</taxon>
        <taxon>Vertebrata</taxon>
        <taxon>Euteleostomi</taxon>
        <taxon>Actinopterygii</taxon>
        <taxon>Neopterygii</taxon>
        <taxon>Teleostei</taxon>
        <taxon>Ostariophysi</taxon>
        <taxon>Cypriniformes</taxon>
        <taxon>Danionidae</taxon>
        <taxon>Danioninae</taxon>
        <taxon>Danionella</taxon>
    </lineage>
</organism>
<evidence type="ECO:0000256" key="1">
    <source>
        <dbReference type="SAM" id="MobiDB-lite"/>
    </source>
</evidence>
<evidence type="ECO:0000313" key="2">
    <source>
        <dbReference type="EMBL" id="TRY69845.1"/>
    </source>
</evidence>
<feature type="region of interest" description="Disordered" evidence="1">
    <location>
        <begin position="92"/>
        <end position="116"/>
    </location>
</feature>
<evidence type="ECO:0000313" key="3">
    <source>
        <dbReference type="Proteomes" id="UP000316079"/>
    </source>
</evidence>
<protein>
    <submittedName>
        <fullName evidence="2">Uncharacterized protein</fullName>
    </submittedName>
</protein>
<comment type="caution">
    <text evidence="2">The sequence shown here is derived from an EMBL/GenBank/DDBJ whole genome shotgun (WGS) entry which is preliminary data.</text>
</comment>
<dbReference type="EMBL" id="SRMA01026775">
    <property type="protein sequence ID" value="TRY69845.1"/>
    <property type="molecule type" value="Genomic_DNA"/>
</dbReference>
<keyword evidence="3" id="KW-1185">Reference proteome</keyword>
<dbReference type="OrthoDB" id="2307332at2759"/>
<dbReference type="Proteomes" id="UP000316079">
    <property type="component" value="Unassembled WGS sequence"/>
</dbReference>
<reference evidence="2 3" key="1">
    <citation type="journal article" date="2019" name="Sci. Data">
        <title>Hybrid genome assembly and annotation of Danionella translucida.</title>
        <authorList>
            <person name="Kadobianskyi M."/>
            <person name="Schulze L."/>
            <person name="Schuelke M."/>
            <person name="Judkewitz B."/>
        </authorList>
    </citation>
    <scope>NUCLEOTIDE SEQUENCE [LARGE SCALE GENOMIC DNA]</scope>
    <source>
        <strain evidence="2 3">Bolton</strain>
    </source>
</reference>
<gene>
    <name evidence="2" type="ORF">DNTS_013370</name>
</gene>
<name>A0A553NWN4_9TELE</name>
<proteinExistence type="predicted"/>
<dbReference type="AlphaFoldDB" id="A0A553NWN4"/>